<evidence type="ECO:0000313" key="2">
    <source>
        <dbReference type="EMBL" id="RZT77068.1"/>
    </source>
</evidence>
<comment type="caution">
    <text evidence="2">The sequence shown here is derived from an EMBL/GenBank/DDBJ whole genome shotgun (WGS) entry which is preliminary data.</text>
</comment>
<sequence length="214" mass="23338">MTSPELDELIVADADALRVWLSAHHASSPGVWLALTKKGGTVTTLTWQQAVDEALCFGWIDGQARKRDEESSWIRFTPRRSRSAWSQRNVANVARLEEQGRMLPPGRAAVEAAKADGRWAAAYAPPSEAEVPADLLAAIAAEPAAQAMFDVLTKSNRFSLIHRLNAVKRAETRQRKIVEFVAMLARHETIHPQKARPASGPTLSSPEAGSPATD</sequence>
<name>A0A4Q7UAC5_9ACTN</name>
<feature type="region of interest" description="Disordered" evidence="1">
    <location>
        <begin position="191"/>
        <end position="214"/>
    </location>
</feature>
<dbReference type="RefSeq" id="WP_130399785.1">
    <property type="nucleotide sequence ID" value="NZ_JBEZZO010000010.1"/>
</dbReference>
<evidence type="ECO:0000256" key="1">
    <source>
        <dbReference type="SAM" id="MobiDB-lite"/>
    </source>
</evidence>
<keyword evidence="3" id="KW-1185">Reference proteome</keyword>
<protein>
    <submittedName>
        <fullName evidence="2">Uncharacterized protein YdeI (YjbR/CyaY-like superfamily)</fullName>
    </submittedName>
</protein>
<dbReference type="EMBL" id="SHKK01000001">
    <property type="protein sequence ID" value="RZT77068.1"/>
    <property type="molecule type" value="Genomic_DNA"/>
</dbReference>
<dbReference type="AlphaFoldDB" id="A0A4Q7UAC5"/>
<accession>A0A4Q7UAC5</accession>
<gene>
    <name evidence="2" type="ORF">EV382_0201</name>
</gene>
<feature type="compositionally biased region" description="Polar residues" evidence="1">
    <location>
        <begin position="201"/>
        <end position="214"/>
    </location>
</feature>
<dbReference type="Pfam" id="PF13376">
    <property type="entry name" value="OmdA"/>
    <property type="match status" value="1"/>
</dbReference>
<evidence type="ECO:0000313" key="3">
    <source>
        <dbReference type="Proteomes" id="UP000293781"/>
    </source>
</evidence>
<dbReference type="Proteomes" id="UP000293781">
    <property type="component" value="Unassembled WGS sequence"/>
</dbReference>
<dbReference type="OrthoDB" id="9796999at2"/>
<proteinExistence type="predicted"/>
<reference evidence="2 3" key="1">
    <citation type="submission" date="2019-02" db="EMBL/GenBank/DDBJ databases">
        <title>Sequencing the genomes of 1000 actinobacteria strains.</title>
        <authorList>
            <person name="Klenk H.-P."/>
        </authorList>
    </citation>
    <scope>NUCLEOTIDE SEQUENCE [LARGE SCALE GENOMIC DNA]</scope>
    <source>
        <strain evidence="2 3">DSM 45888</strain>
    </source>
</reference>
<organism evidence="2 3">
    <name type="scientific">Micromonospora violae</name>
    <dbReference type="NCBI Taxonomy" id="1278207"/>
    <lineage>
        <taxon>Bacteria</taxon>
        <taxon>Bacillati</taxon>
        <taxon>Actinomycetota</taxon>
        <taxon>Actinomycetes</taxon>
        <taxon>Micromonosporales</taxon>
        <taxon>Micromonosporaceae</taxon>
        <taxon>Micromonospora</taxon>
    </lineage>
</organism>